<name>A1SSI1_PSYIN</name>
<keyword evidence="1" id="KW-0732">Signal</keyword>
<accession>A1SSI1</accession>
<proteinExistence type="predicted"/>
<feature type="signal peptide" evidence="1">
    <location>
        <begin position="1"/>
        <end position="21"/>
    </location>
</feature>
<reference evidence="2 3" key="1">
    <citation type="submission" date="2007-01" db="EMBL/GenBank/DDBJ databases">
        <title>Complete sequence of Psychromonas ingrahamii 37.</title>
        <authorList>
            <consortium name="US DOE Joint Genome Institute"/>
            <person name="Copeland A."/>
            <person name="Lucas S."/>
            <person name="Lapidus A."/>
            <person name="Barry K."/>
            <person name="Detter J.C."/>
            <person name="Glavina del Rio T."/>
            <person name="Hammon N."/>
            <person name="Israni S."/>
            <person name="Dalin E."/>
            <person name="Tice H."/>
            <person name="Pitluck S."/>
            <person name="Thompson L.S."/>
            <person name="Brettin T."/>
            <person name="Bruce D."/>
            <person name="Han C."/>
            <person name="Tapia R."/>
            <person name="Schmutz J."/>
            <person name="Larimer F."/>
            <person name="Land M."/>
            <person name="Hauser L."/>
            <person name="Kyrpides N."/>
            <person name="Ivanova N."/>
            <person name="Staley J."/>
            <person name="Richardson P."/>
        </authorList>
    </citation>
    <scope>NUCLEOTIDE SEQUENCE [LARGE SCALE GENOMIC DNA]</scope>
    <source>
        <strain evidence="2 3">37</strain>
    </source>
</reference>
<dbReference type="STRING" id="357804.Ping_0592"/>
<organism evidence="2 3">
    <name type="scientific">Psychromonas ingrahamii (strain DSM 17664 / CCUG 51855 / 37)</name>
    <dbReference type="NCBI Taxonomy" id="357804"/>
    <lineage>
        <taxon>Bacteria</taxon>
        <taxon>Pseudomonadati</taxon>
        <taxon>Pseudomonadota</taxon>
        <taxon>Gammaproteobacteria</taxon>
        <taxon>Alteromonadales</taxon>
        <taxon>Psychromonadaceae</taxon>
        <taxon>Psychromonas</taxon>
    </lineage>
</organism>
<evidence type="ECO:0008006" key="4">
    <source>
        <dbReference type="Google" id="ProtNLM"/>
    </source>
</evidence>
<dbReference type="EMBL" id="CP000510">
    <property type="protein sequence ID" value="ABM02446.1"/>
    <property type="molecule type" value="Genomic_DNA"/>
</dbReference>
<dbReference type="RefSeq" id="WP_011769005.1">
    <property type="nucleotide sequence ID" value="NC_008709.1"/>
</dbReference>
<dbReference type="KEGG" id="pin:Ping_0592"/>
<dbReference type="eggNOG" id="COG1463">
    <property type="taxonomic scope" value="Bacteria"/>
</dbReference>
<sequence>MKRMLASIIVLLSILSFPVWADDTHLKQAYESLQSDIQVQGQGEVIKILADDTYGAKHQRFILRLVNHQTILVSHNIDLAPRISNLKAGDWVEFYGEYEWNSKGGVVHWTHKDPRHSHAHGWLKHRNKKYN</sequence>
<dbReference type="HOGENOM" id="CLU_106707_3_0_6"/>
<dbReference type="OrthoDB" id="195616at2"/>
<feature type="chain" id="PRO_5002637432" description="DUF3465 domain-containing protein" evidence="1">
    <location>
        <begin position="22"/>
        <end position="131"/>
    </location>
</feature>
<protein>
    <recommendedName>
        <fullName evidence="4">DUF3465 domain-containing protein</fullName>
    </recommendedName>
</protein>
<evidence type="ECO:0000313" key="3">
    <source>
        <dbReference type="Proteomes" id="UP000000639"/>
    </source>
</evidence>
<keyword evidence="3" id="KW-1185">Reference proteome</keyword>
<evidence type="ECO:0000313" key="2">
    <source>
        <dbReference type="EMBL" id="ABM02446.1"/>
    </source>
</evidence>
<dbReference type="Proteomes" id="UP000000639">
    <property type="component" value="Chromosome"/>
</dbReference>
<dbReference type="Pfam" id="PF11948">
    <property type="entry name" value="DUF3465"/>
    <property type="match status" value="1"/>
</dbReference>
<dbReference type="InterPro" id="IPR021856">
    <property type="entry name" value="DUF3465"/>
</dbReference>
<dbReference type="AlphaFoldDB" id="A1SSI1"/>
<evidence type="ECO:0000256" key="1">
    <source>
        <dbReference type="SAM" id="SignalP"/>
    </source>
</evidence>
<gene>
    <name evidence="2" type="ordered locus">Ping_0592</name>
</gene>